<comment type="subcellular location">
    <subcellularLocation>
        <location evidence="1">Nucleus</location>
    </subcellularLocation>
</comment>
<gene>
    <name evidence="7" type="ORF">CVT25_002980</name>
</gene>
<keyword evidence="6" id="KW-0472">Membrane</keyword>
<dbReference type="STRING" id="93625.A0A409WMS9"/>
<evidence type="ECO:0000313" key="7">
    <source>
        <dbReference type="EMBL" id="PPQ79826.1"/>
    </source>
</evidence>
<keyword evidence="3" id="KW-0804">Transcription</keyword>
<dbReference type="EMBL" id="NHYD01003360">
    <property type="protein sequence ID" value="PPQ79826.1"/>
    <property type="molecule type" value="Genomic_DNA"/>
</dbReference>
<evidence type="ECO:0000256" key="5">
    <source>
        <dbReference type="SAM" id="MobiDB-lite"/>
    </source>
</evidence>
<evidence type="ECO:0000256" key="1">
    <source>
        <dbReference type="ARBA" id="ARBA00004123"/>
    </source>
</evidence>
<sequence length="185" mass="20601">ISTTTTTTTNLTPPSPGDTAESINFASSLSASTMAAHPPPLASGPQQSSPMQTDTSGSSTQLSWEGDKMFNIYIYDYCFKRGFRNTARELMAEAEIVSDPTPPINARQGLLFECAPILFFLPPLSSPLPWKTNLFLYLFFTFRWWSVFWVLFQAKSNGGGNDDGLVYINVSIPPCYRSDYHQLDF</sequence>
<comment type="caution">
    <text evidence="7">The sequence shown here is derived from an EMBL/GenBank/DDBJ whole genome shotgun (WGS) entry which is preliminary data.</text>
</comment>
<dbReference type="OrthoDB" id="5600002at2759"/>
<feature type="compositionally biased region" description="Polar residues" evidence="5">
    <location>
        <begin position="21"/>
        <end position="33"/>
    </location>
</feature>
<feature type="region of interest" description="Disordered" evidence="5">
    <location>
        <begin position="1"/>
        <end position="60"/>
    </location>
</feature>
<feature type="compositionally biased region" description="Polar residues" evidence="5">
    <location>
        <begin position="44"/>
        <end position="60"/>
    </location>
</feature>
<feature type="non-terminal residue" evidence="7">
    <location>
        <position position="1"/>
    </location>
</feature>
<dbReference type="InterPro" id="IPR006594">
    <property type="entry name" value="LisH"/>
</dbReference>
<dbReference type="InParanoid" id="A0A409WMS9"/>
<name>A0A409WMS9_PSICY</name>
<protein>
    <submittedName>
        <fullName evidence="7">Uncharacterized protein</fullName>
    </submittedName>
</protein>
<proteinExistence type="predicted"/>
<dbReference type="AlphaFoldDB" id="A0A409WMS9"/>
<reference evidence="7 8" key="1">
    <citation type="journal article" date="2018" name="Evol. Lett.">
        <title>Horizontal gene cluster transfer increased hallucinogenic mushroom diversity.</title>
        <authorList>
            <person name="Reynolds H.T."/>
            <person name="Vijayakumar V."/>
            <person name="Gluck-Thaler E."/>
            <person name="Korotkin H.B."/>
            <person name="Matheny P.B."/>
            <person name="Slot J.C."/>
        </authorList>
    </citation>
    <scope>NUCLEOTIDE SEQUENCE [LARGE SCALE GENOMIC DNA]</scope>
    <source>
        <strain evidence="7 8">2631</strain>
    </source>
</reference>
<evidence type="ECO:0000256" key="2">
    <source>
        <dbReference type="ARBA" id="ARBA00023015"/>
    </source>
</evidence>
<keyword evidence="2" id="KW-0805">Transcription regulation</keyword>
<evidence type="ECO:0000256" key="6">
    <source>
        <dbReference type="SAM" id="Phobius"/>
    </source>
</evidence>
<evidence type="ECO:0000256" key="3">
    <source>
        <dbReference type="ARBA" id="ARBA00023163"/>
    </source>
</evidence>
<dbReference type="GO" id="GO:0005634">
    <property type="term" value="C:nucleus"/>
    <property type="evidence" value="ECO:0007669"/>
    <property type="project" value="UniProtKB-SubCell"/>
</dbReference>
<dbReference type="PANTHER" id="PTHR45093">
    <property type="entry name" value="TRANSCRIPTION ACTIVATOR MSS11"/>
    <property type="match status" value="1"/>
</dbReference>
<dbReference type="Proteomes" id="UP000283269">
    <property type="component" value="Unassembled WGS sequence"/>
</dbReference>
<evidence type="ECO:0000313" key="8">
    <source>
        <dbReference type="Proteomes" id="UP000283269"/>
    </source>
</evidence>
<feature type="transmembrane region" description="Helical" evidence="6">
    <location>
        <begin position="134"/>
        <end position="152"/>
    </location>
</feature>
<dbReference type="PROSITE" id="PS50896">
    <property type="entry name" value="LISH"/>
    <property type="match status" value="1"/>
</dbReference>
<accession>A0A409WMS9</accession>
<evidence type="ECO:0000256" key="4">
    <source>
        <dbReference type="ARBA" id="ARBA00023242"/>
    </source>
</evidence>
<keyword evidence="4" id="KW-0539">Nucleus</keyword>
<keyword evidence="6" id="KW-0812">Transmembrane</keyword>
<dbReference type="PANTHER" id="PTHR45093:SF2">
    <property type="entry name" value="LISH DOMAIN-CONTAINING PROTEIN"/>
    <property type="match status" value="1"/>
</dbReference>
<keyword evidence="6" id="KW-1133">Transmembrane helix</keyword>
<keyword evidence="8" id="KW-1185">Reference proteome</keyword>
<organism evidence="7 8">
    <name type="scientific">Psilocybe cyanescens</name>
    <dbReference type="NCBI Taxonomy" id="93625"/>
    <lineage>
        <taxon>Eukaryota</taxon>
        <taxon>Fungi</taxon>
        <taxon>Dikarya</taxon>
        <taxon>Basidiomycota</taxon>
        <taxon>Agaricomycotina</taxon>
        <taxon>Agaricomycetes</taxon>
        <taxon>Agaricomycetidae</taxon>
        <taxon>Agaricales</taxon>
        <taxon>Agaricineae</taxon>
        <taxon>Strophariaceae</taxon>
        <taxon>Psilocybe</taxon>
    </lineage>
</organism>